<name>A0A1G6WRX1_NIADE</name>
<gene>
    <name evidence="2" type="ORF">SAMN04487894_1124</name>
</gene>
<evidence type="ECO:0000256" key="1">
    <source>
        <dbReference type="SAM" id="MobiDB-lite"/>
    </source>
</evidence>
<reference evidence="3" key="1">
    <citation type="submission" date="2016-10" db="EMBL/GenBank/DDBJ databases">
        <authorList>
            <person name="Varghese N."/>
            <person name="Submissions S."/>
        </authorList>
    </citation>
    <scope>NUCLEOTIDE SEQUENCE [LARGE SCALE GENOMIC DNA]</scope>
    <source>
        <strain evidence="3">DSM 25811 / CCM 8410 / LMG 26954 / E90</strain>
    </source>
</reference>
<evidence type="ECO:0000313" key="3">
    <source>
        <dbReference type="Proteomes" id="UP000198757"/>
    </source>
</evidence>
<dbReference type="EMBL" id="FMZO01000012">
    <property type="protein sequence ID" value="SDD68413.1"/>
    <property type="molecule type" value="Genomic_DNA"/>
</dbReference>
<keyword evidence="3" id="KW-1185">Reference proteome</keyword>
<dbReference type="STRING" id="1285928.SAMN04487894_1124"/>
<feature type="region of interest" description="Disordered" evidence="1">
    <location>
        <begin position="1"/>
        <end position="30"/>
    </location>
</feature>
<organism evidence="2 3">
    <name type="scientific">Niabella drilacis (strain DSM 25811 / CCM 8410 / CCUG 62505 / LMG 26954 / E90)</name>
    <dbReference type="NCBI Taxonomy" id="1285928"/>
    <lineage>
        <taxon>Bacteria</taxon>
        <taxon>Pseudomonadati</taxon>
        <taxon>Bacteroidota</taxon>
        <taxon>Chitinophagia</taxon>
        <taxon>Chitinophagales</taxon>
        <taxon>Chitinophagaceae</taxon>
        <taxon>Niabella</taxon>
    </lineage>
</organism>
<dbReference type="Proteomes" id="UP000198757">
    <property type="component" value="Unassembled WGS sequence"/>
</dbReference>
<proteinExistence type="predicted"/>
<accession>A0A1G6WRX1</accession>
<protein>
    <submittedName>
        <fullName evidence="2">Uncharacterized protein</fullName>
    </submittedName>
</protein>
<evidence type="ECO:0000313" key="2">
    <source>
        <dbReference type="EMBL" id="SDD68413.1"/>
    </source>
</evidence>
<dbReference type="AlphaFoldDB" id="A0A1G6WRX1"/>
<sequence length="170" mass="19182">MLCPANGNAPANSPCPTPVTREPSEEKNTDSRIFYPKPIQKRYTNTAARIQNRYRTDTENMRFEIRRDHEGSGGIKKINRRLNAPTLYRQQAFIHFDKSKAMKSVANIGLSNATGRTAFRVMDSTPGVEVNQIPDRKARRCYRAQQTAAGSLFRFVTGVRLSLLPVLLTP</sequence>